<gene>
    <name evidence="2" type="ORF">CLPU_3c03290</name>
</gene>
<dbReference type="InterPro" id="IPR038720">
    <property type="entry name" value="YprB_RNase_H-like_dom"/>
</dbReference>
<dbReference type="GO" id="GO:0004527">
    <property type="term" value="F:exonuclease activity"/>
    <property type="evidence" value="ECO:0007669"/>
    <property type="project" value="UniProtKB-KW"/>
</dbReference>
<evidence type="ECO:0000259" key="1">
    <source>
        <dbReference type="Pfam" id="PF13482"/>
    </source>
</evidence>
<dbReference type="EMBL" id="LGSS01000003">
    <property type="protein sequence ID" value="KNF09549.1"/>
    <property type="molecule type" value="Genomic_DNA"/>
</dbReference>
<evidence type="ECO:0000313" key="3">
    <source>
        <dbReference type="Proteomes" id="UP000037267"/>
    </source>
</evidence>
<dbReference type="PANTHER" id="PTHR38462">
    <property type="entry name" value="EXONUCLEASE-LIKE PROTEIN"/>
    <property type="match status" value="1"/>
</dbReference>
<protein>
    <submittedName>
        <fullName evidence="2">Exonuclease-like protein</fullName>
    </submittedName>
</protein>
<dbReference type="Pfam" id="PF13482">
    <property type="entry name" value="RNase_H_2"/>
    <property type="match status" value="1"/>
</dbReference>
<dbReference type="SUPFAM" id="SSF53098">
    <property type="entry name" value="Ribonuclease H-like"/>
    <property type="match status" value="1"/>
</dbReference>
<dbReference type="RefSeq" id="WP_050354519.1">
    <property type="nucleotide sequence ID" value="NZ_LGSS01000003.1"/>
</dbReference>
<organism evidence="2 3">
    <name type="scientific">Gottschalkia purinilytica</name>
    <name type="common">Clostridium purinilyticum</name>
    <dbReference type="NCBI Taxonomy" id="1503"/>
    <lineage>
        <taxon>Bacteria</taxon>
        <taxon>Bacillati</taxon>
        <taxon>Bacillota</taxon>
        <taxon>Tissierellia</taxon>
        <taxon>Tissierellales</taxon>
        <taxon>Gottschalkiaceae</taxon>
        <taxon>Gottschalkia</taxon>
    </lineage>
</organism>
<evidence type="ECO:0000313" key="2">
    <source>
        <dbReference type="EMBL" id="KNF09549.1"/>
    </source>
</evidence>
<dbReference type="Proteomes" id="UP000037267">
    <property type="component" value="Unassembled WGS sequence"/>
</dbReference>
<name>A0A0L0WDJ5_GOTPU</name>
<keyword evidence="2" id="KW-0269">Exonuclease</keyword>
<dbReference type="PANTHER" id="PTHR38462:SF1">
    <property type="entry name" value="YPRB RIBONUCLEASE H-LIKE DOMAIN-CONTAINING PROTEIN"/>
    <property type="match status" value="1"/>
</dbReference>
<keyword evidence="3" id="KW-1185">Reference proteome</keyword>
<dbReference type="AlphaFoldDB" id="A0A0L0WDJ5"/>
<dbReference type="Gene3D" id="3.30.420.10">
    <property type="entry name" value="Ribonuclease H-like superfamily/Ribonuclease H"/>
    <property type="match status" value="1"/>
</dbReference>
<keyword evidence="2" id="KW-0378">Hydrolase</keyword>
<accession>A0A0L0WDJ5</accession>
<reference evidence="3" key="1">
    <citation type="submission" date="2015-07" db="EMBL/GenBank/DDBJ databases">
        <title>Draft genome sequence of the purine-degrading Gottschalkia purinilyticum DSM 1384 (formerly Clostridium purinilyticum).</title>
        <authorList>
            <person name="Poehlein A."/>
            <person name="Schiel-Bengelsdorf B."/>
            <person name="Bengelsdorf F.R."/>
            <person name="Daniel R."/>
            <person name="Duerre P."/>
        </authorList>
    </citation>
    <scope>NUCLEOTIDE SEQUENCE [LARGE SCALE GENOMIC DNA]</scope>
    <source>
        <strain evidence="3">DSM 1384</strain>
    </source>
</reference>
<sequence>MLEIDCNIDEKLYIPNKLKELLHDKNICFLDIETTGLSSKYNKIILIGILYIKNNKQVIKQFFADSPKEEKLLLNSFVSFISDFDFVITYNGNTFDIPFINKRLVYNNINFNIDTSNTLDLLRIIRKNKVTLGLEDCKLKSVEKYLGIQREDTISGKESVDLYNKYKLNKNEDLRKIILKHNFDDILYLPKILKIYDHIESRDTICLKYVLNDKAIGLNIQENDIKFSNNLLSIKGSSNPLDGPSQIHYDDFHTLKWILKEGILNIDIKVNKGKLSNGNMCYYICTDDIPINTDHIDNKTYNIPDNIILLKENNNNIINNIEILVYEILNYTKTKHSNCIY</sequence>
<dbReference type="InterPro" id="IPR012337">
    <property type="entry name" value="RNaseH-like_sf"/>
</dbReference>
<feature type="domain" description="YprB ribonuclease H-like" evidence="1">
    <location>
        <begin position="28"/>
        <end position="194"/>
    </location>
</feature>
<comment type="caution">
    <text evidence="2">The sequence shown here is derived from an EMBL/GenBank/DDBJ whole genome shotgun (WGS) entry which is preliminary data.</text>
</comment>
<dbReference type="STRING" id="1503.CLPU_3c03290"/>
<dbReference type="OrthoDB" id="9790530at2"/>
<dbReference type="GO" id="GO:0003676">
    <property type="term" value="F:nucleic acid binding"/>
    <property type="evidence" value="ECO:0007669"/>
    <property type="project" value="InterPro"/>
</dbReference>
<dbReference type="InterPro" id="IPR036397">
    <property type="entry name" value="RNaseH_sf"/>
</dbReference>
<proteinExistence type="predicted"/>
<keyword evidence="2" id="KW-0540">Nuclease</keyword>